<reference evidence="2" key="1">
    <citation type="journal article" date="2018" name="Genome Biol.">
        <title>SKESA: strategic k-mer extension for scrupulous assemblies.</title>
        <authorList>
            <person name="Souvorov A."/>
            <person name="Agarwala R."/>
            <person name="Lipman D.J."/>
        </authorList>
    </citation>
    <scope>NUCLEOTIDE SEQUENCE</scope>
    <source>
        <strain evidence="2">CAVp300</strain>
    </source>
</reference>
<feature type="transmembrane region" description="Helical" evidence="1">
    <location>
        <begin position="12"/>
        <end position="31"/>
    </location>
</feature>
<dbReference type="Proteomes" id="UP000867740">
    <property type="component" value="Unassembled WGS sequence"/>
</dbReference>
<comment type="caution">
    <text evidence="2">The sequence shown here is derived from an EMBL/GenBank/DDBJ whole genome shotgun (WGS) entry which is preliminary data.</text>
</comment>
<keyword evidence="1" id="KW-1133">Transmembrane helix</keyword>
<organism evidence="2 3">
    <name type="scientific">Kluyvera intermedia</name>
    <name type="common">Enterobacter intermedius</name>
    <dbReference type="NCBI Taxonomy" id="61648"/>
    <lineage>
        <taxon>Bacteria</taxon>
        <taxon>Pseudomonadati</taxon>
        <taxon>Pseudomonadota</taxon>
        <taxon>Gammaproteobacteria</taxon>
        <taxon>Enterobacterales</taxon>
        <taxon>Enterobacteriaceae</taxon>
        <taxon>Kluyvera</taxon>
    </lineage>
</organism>
<keyword evidence="1" id="KW-0812">Transmembrane</keyword>
<keyword evidence="1" id="KW-0472">Membrane</keyword>
<accession>A0A9P3T667</accession>
<proteinExistence type="predicted"/>
<dbReference type="EMBL" id="DACSUM010000006">
    <property type="protein sequence ID" value="HAT3580891.1"/>
    <property type="molecule type" value="Genomic_DNA"/>
</dbReference>
<evidence type="ECO:0000313" key="3">
    <source>
        <dbReference type="Proteomes" id="UP000867740"/>
    </source>
</evidence>
<evidence type="ECO:0008006" key="4">
    <source>
        <dbReference type="Google" id="ProtNLM"/>
    </source>
</evidence>
<sequence length="129" mass="15068">MNILINVMSDPFFISGMIITLAGLWFAVVSFRQYGIQMRLLRDWVSREEWAGKIMHVPLESWLRTGTTRGEYSLYECHFFANFGNKRKKHRAHVAVKSNDIHKLKKGLTLTVKYSDDKLPRMAVMNVFD</sequence>
<evidence type="ECO:0000256" key="1">
    <source>
        <dbReference type="SAM" id="Phobius"/>
    </source>
</evidence>
<dbReference type="AlphaFoldDB" id="A0A9P3T667"/>
<evidence type="ECO:0000313" key="2">
    <source>
        <dbReference type="EMBL" id="HAT3580891.1"/>
    </source>
</evidence>
<name>A0A9P3T667_KLUIN</name>
<reference evidence="2" key="2">
    <citation type="submission" date="2020-10" db="EMBL/GenBank/DDBJ databases">
        <authorList>
            <consortium name="NCBI Pathogen Detection Project"/>
        </authorList>
    </citation>
    <scope>NUCLEOTIDE SEQUENCE</scope>
    <source>
        <strain evidence="2">CAVp300</strain>
    </source>
</reference>
<protein>
    <recommendedName>
        <fullName evidence="4">DUF3592 domain-containing protein</fullName>
    </recommendedName>
</protein>
<gene>
    <name evidence="2" type="ORF">I8531_001160</name>
</gene>